<keyword evidence="2" id="KW-0812">Transmembrane</keyword>
<proteinExistence type="predicted"/>
<evidence type="ECO:0000313" key="3">
    <source>
        <dbReference type="EMBL" id="AUG53487.1"/>
    </source>
</evidence>
<accession>A0ABM6QAB7</accession>
<dbReference type="EMBL" id="CP024199">
    <property type="protein sequence ID" value="AUG53487.1"/>
    <property type="molecule type" value="Genomic_DNA"/>
</dbReference>
<gene>
    <name evidence="3" type="ORF">CSC3H3_12760</name>
</gene>
<name>A0ABM6QAB7_9PROT</name>
<dbReference type="Proteomes" id="UP000233458">
    <property type="component" value="Chromosome"/>
</dbReference>
<feature type="coiled-coil region" evidence="1">
    <location>
        <begin position="28"/>
        <end position="55"/>
    </location>
</feature>
<evidence type="ECO:0000256" key="2">
    <source>
        <dbReference type="SAM" id="Phobius"/>
    </source>
</evidence>
<sequence>MSWGKVAAGVGVAVVAVIGVAVGKVWGNAEGEEDRKKMNEENENLRKEIRSVLEIFKSEMERKDEEIVWLEEVTEQLIKSPPQSMPELDECLRAFKLTDSQVDLVVNRTAPIFKSQK</sequence>
<evidence type="ECO:0000256" key="1">
    <source>
        <dbReference type="SAM" id="Coils"/>
    </source>
</evidence>
<dbReference type="RefSeq" id="WP_101285066.1">
    <property type="nucleotide sequence ID" value="NZ_CP024199.1"/>
</dbReference>
<feature type="transmembrane region" description="Helical" evidence="2">
    <location>
        <begin position="6"/>
        <end position="27"/>
    </location>
</feature>
<evidence type="ECO:0000313" key="4">
    <source>
        <dbReference type="Proteomes" id="UP000233458"/>
    </source>
</evidence>
<keyword evidence="2" id="KW-0472">Membrane</keyword>
<keyword evidence="2" id="KW-1133">Transmembrane helix</keyword>
<protein>
    <submittedName>
        <fullName evidence="3">Uncharacterized protein</fullName>
    </submittedName>
</protein>
<reference evidence="3 4" key="1">
    <citation type="submission" date="2017-10" db="EMBL/GenBank/DDBJ databases">
        <title>Biodiversity and function of Thalassospira species in the particle-attached aromatic-hydrocarbon-degrading consortia from the surface seawater of the China South Sea.</title>
        <authorList>
            <person name="Dong C."/>
            <person name="Liu R."/>
            <person name="Shao Z."/>
        </authorList>
    </citation>
    <scope>NUCLEOTIDE SEQUENCE [LARGE SCALE GENOMIC DNA]</scope>
    <source>
        <strain evidence="3 4">CSC3H3</strain>
    </source>
</reference>
<keyword evidence="1" id="KW-0175">Coiled coil</keyword>
<keyword evidence="4" id="KW-1185">Reference proteome</keyword>
<organism evidence="3 4">
    <name type="scientific">Thalassospira marina</name>
    <dbReference type="NCBI Taxonomy" id="2048283"/>
    <lineage>
        <taxon>Bacteria</taxon>
        <taxon>Pseudomonadati</taxon>
        <taxon>Pseudomonadota</taxon>
        <taxon>Alphaproteobacteria</taxon>
        <taxon>Rhodospirillales</taxon>
        <taxon>Thalassospiraceae</taxon>
        <taxon>Thalassospira</taxon>
    </lineage>
</organism>